<accession>A0AC61NEU3</accession>
<reference evidence="1" key="1">
    <citation type="submission" date="2021-08" db="EMBL/GenBank/DDBJ databases">
        <title>Novel anaerobic bacterium isolated from sea squirt in East Sea, Republic of Korea.</title>
        <authorList>
            <person name="Nguyen T.H."/>
            <person name="Li Z."/>
            <person name="Lee Y.-J."/>
            <person name="Ko J."/>
            <person name="Kim S.-G."/>
        </authorList>
    </citation>
    <scope>NUCLEOTIDE SEQUENCE</scope>
    <source>
        <strain evidence="1">KCTC 25031</strain>
    </source>
</reference>
<keyword evidence="2" id="KW-1185">Reference proteome</keyword>
<evidence type="ECO:0000313" key="1">
    <source>
        <dbReference type="EMBL" id="QZE14046.1"/>
    </source>
</evidence>
<gene>
    <name evidence="1" type="ORF">K4L44_16185</name>
</gene>
<evidence type="ECO:0000313" key="2">
    <source>
        <dbReference type="Proteomes" id="UP000826212"/>
    </source>
</evidence>
<sequence length="332" mass="37478">MRPKITFFDTKPYDKEIYKPLAEKMGFDVRFVFYHLTEDNILLAQDADVVVIFVNDILNEKVINKLHSYGVKLIALRCAGFNNVDIKAAKDKIKVVRVPAYSPSAIAEHTVALMLSLNRKIHRAYFRTRDANFSLNGLMGYNLNGKTAGVIGTGKIGKSLIKILKGFEMDVLAYDPFPDNKLAESLGYQYTDLDTLFQKSDVISLNCPLTRETKWLIDKDAIDMMKEGVMIINTGRGKLIKTTDLIEGLKAGKVSAAGLDVYEEENEFFFEDLSDQVLEDDVLARLLTFNNVIVTSHQAFFTKEAFMNIANTTLNNIKDFCEGKELKNEVKI</sequence>
<proteinExistence type="predicted"/>
<organism evidence="1 2">
    <name type="scientific">Halosquirtibacter laminarini</name>
    <dbReference type="NCBI Taxonomy" id="3374600"/>
    <lineage>
        <taxon>Bacteria</taxon>
        <taxon>Pseudomonadati</taxon>
        <taxon>Bacteroidota</taxon>
        <taxon>Bacteroidia</taxon>
        <taxon>Marinilabiliales</taxon>
        <taxon>Prolixibacteraceae</taxon>
        <taxon>Halosquirtibacter</taxon>
    </lineage>
</organism>
<protein>
    <submittedName>
        <fullName evidence="1">2-hydroxyacid dehydrogenase</fullName>
    </submittedName>
</protein>
<dbReference type="Proteomes" id="UP000826212">
    <property type="component" value="Chromosome"/>
</dbReference>
<dbReference type="EMBL" id="CP081303">
    <property type="protein sequence ID" value="QZE14046.1"/>
    <property type="molecule type" value="Genomic_DNA"/>
</dbReference>
<name>A0AC61NEU3_9BACT</name>